<proteinExistence type="predicted"/>
<dbReference type="GO" id="GO:0009898">
    <property type="term" value="C:cytoplasmic side of plasma membrane"/>
    <property type="evidence" value="ECO:0007669"/>
    <property type="project" value="TreeGrafter"/>
</dbReference>
<keyword evidence="4" id="KW-0282">Flagellum</keyword>
<evidence type="ECO:0000256" key="1">
    <source>
        <dbReference type="ARBA" id="ARBA00022741"/>
    </source>
</evidence>
<dbReference type="STRING" id="316067.Geob_0625"/>
<dbReference type="InterPro" id="IPR033875">
    <property type="entry name" value="FlhG"/>
</dbReference>
<feature type="domain" description="AAA" evidence="3">
    <location>
        <begin position="37"/>
        <end position="193"/>
    </location>
</feature>
<keyword evidence="1" id="KW-0547">Nucleotide-binding</keyword>
<protein>
    <submittedName>
        <fullName evidence="4">Flagellar biogenesis ATPase FlhG</fullName>
    </submittedName>
</protein>
<evidence type="ECO:0000256" key="2">
    <source>
        <dbReference type="ARBA" id="ARBA00022840"/>
    </source>
</evidence>
<dbReference type="InterPro" id="IPR050625">
    <property type="entry name" value="ParA/MinD_ATPase"/>
</dbReference>
<keyword evidence="2" id="KW-0067">ATP-binding</keyword>
<dbReference type="HOGENOM" id="CLU_037612_0_0_7"/>
<dbReference type="PANTHER" id="PTHR43384">
    <property type="entry name" value="SEPTUM SITE-DETERMINING PROTEIN MIND HOMOLOG, CHLOROPLASTIC-RELATED"/>
    <property type="match status" value="1"/>
</dbReference>
<dbReference type="KEGG" id="geo:Geob_0625"/>
<dbReference type="GO" id="GO:0016887">
    <property type="term" value="F:ATP hydrolysis activity"/>
    <property type="evidence" value="ECO:0007669"/>
    <property type="project" value="TreeGrafter"/>
</dbReference>
<dbReference type="AlphaFoldDB" id="B9M0F3"/>
<organism evidence="4 5">
    <name type="scientific">Geotalea daltonii (strain DSM 22248 / JCM 15807 / FRC-32)</name>
    <name type="common">Geobacter daltonii</name>
    <dbReference type="NCBI Taxonomy" id="316067"/>
    <lineage>
        <taxon>Bacteria</taxon>
        <taxon>Pseudomonadati</taxon>
        <taxon>Thermodesulfobacteriota</taxon>
        <taxon>Desulfuromonadia</taxon>
        <taxon>Geobacterales</taxon>
        <taxon>Geobacteraceae</taxon>
        <taxon>Geotalea</taxon>
    </lineage>
</organism>
<gene>
    <name evidence="4" type="primary">flhG</name>
    <name evidence="4" type="ordered locus">Geob_0625</name>
</gene>
<dbReference type="RefSeq" id="WP_012645719.1">
    <property type="nucleotide sequence ID" value="NC_011979.1"/>
</dbReference>
<keyword evidence="4" id="KW-0966">Cell projection</keyword>
<reference evidence="4 5" key="1">
    <citation type="submission" date="2009-01" db="EMBL/GenBank/DDBJ databases">
        <title>Complete sequence of Geobacter sp. FRC-32.</title>
        <authorList>
            <consortium name="US DOE Joint Genome Institute"/>
            <person name="Lucas S."/>
            <person name="Copeland A."/>
            <person name="Lapidus A."/>
            <person name="Glavina del Rio T."/>
            <person name="Dalin E."/>
            <person name="Tice H."/>
            <person name="Bruce D."/>
            <person name="Goodwin L."/>
            <person name="Pitluck S."/>
            <person name="Saunders E."/>
            <person name="Brettin T."/>
            <person name="Detter J.C."/>
            <person name="Han C."/>
            <person name="Larimer F."/>
            <person name="Land M."/>
            <person name="Hauser L."/>
            <person name="Kyrpides N."/>
            <person name="Ovchinnikova G."/>
            <person name="Kostka J."/>
            <person name="Richardson P."/>
        </authorList>
    </citation>
    <scope>NUCLEOTIDE SEQUENCE [LARGE SCALE GENOMIC DNA]</scope>
    <source>
        <strain evidence="5">DSM 22248 / JCM 15807 / FRC-32</strain>
    </source>
</reference>
<keyword evidence="5" id="KW-1185">Reference proteome</keyword>
<evidence type="ECO:0000313" key="5">
    <source>
        <dbReference type="Proteomes" id="UP000007721"/>
    </source>
</evidence>
<dbReference type="InterPro" id="IPR027417">
    <property type="entry name" value="P-loop_NTPase"/>
</dbReference>
<dbReference type="Pfam" id="PF13614">
    <property type="entry name" value="AAA_31"/>
    <property type="match status" value="1"/>
</dbReference>
<dbReference type="PIRSF" id="PIRSF003092">
    <property type="entry name" value="MinD"/>
    <property type="match status" value="1"/>
</dbReference>
<dbReference type="eggNOG" id="COG0455">
    <property type="taxonomic scope" value="Bacteria"/>
</dbReference>
<dbReference type="OrthoDB" id="9773088at2"/>
<dbReference type="Gene3D" id="3.40.50.300">
    <property type="entry name" value="P-loop containing nucleotide triphosphate hydrolases"/>
    <property type="match status" value="1"/>
</dbReference>
<dbReference type="GO" id="GO:0051782">
    <property type="term" value="P:negative regulation of cell division"/>
    <property type="evidence" value="ECO:0007669"/>
    <property type="project" value="TreeGrafter"/>
</dbReference>
<dbReference type="InterPro" id="IPR025669">
    <property type="entry name" value="AAA_dom"/>
</dbReference>
<dbReference type="CDD" id="cd02038">
    <property type="entry name" value="FlhG-like"/>
    <property type="match status" value="1"/>
</dbReference>
<evidence type="ECO:0000259" key="3">
    <source>
        <dbReference type="Pfam" id="PF13614"/>
    </source>
</evidence>
<dbReference type="EMBL" id="CP001390">
    <property type="protein sequence ID" value="ACM18990.1"/>
    <property type="molecule type" value="Genomic_DNA"/>
</dbReference>
<dbReference type="SUPFAM" id="SSF52540">
    <property type="entry name" value="P-loop containing nucleoside triphosphate hydrolases"/>
    <property type="match status" value="1"/>
</dbReference>
<dbReference type="InterPro" id="IPR025501">
    <property type="entry name" value="MinD_FleN"/>
</dbReference>
<dbReference type="GO" id="GO:0005524">
    <property type="term" value="F:ATP binding"/>
    <property type="evidence" value="ECO:0007669"/>
    <property type="project" value="UniProtKB-KW"/>
</dbReference>
<keyword evidence="4" id="KW-0969">Cilium</keyword>
<dbReference type="PANTHER" id="PTHR43384:SF4">
    <property type="entry name" value="CELLULOSE BIOSYNTHESIS PROTEIN BCSQ-RELATED"/>
    <property type="match status" value="1"/>
</dbReference>
<evidence type="ECO:0000313" key="4">
    <source>
        <dbReference type="EMBL" id="ACM18990.1"/>
    </source>
</evidence>
<sequence>MSSDQADTLRQLAGTVNVTRRDVDLYAGRISSRQDIRVISVTSGKGGVGKSNVVVNLAVSLANQGKKVLVIDADLGVGNIDILLGLRPVFTMNHVLSGEKSLNEIIISAAGGIKVVPAGLGVQEYTSLGTPERLKLLDELDRLEEDFDVFIIDTEAGISENVTYFNVAAREILVVVTPEPTSITDVYALIKLLSTRYGERHFKVLVNMARDQKDAVGVYDKLYNVADRFLDVSMDFMGCILRDDLVGEAVRRQKPVCQLYPNGKASRCYTALARRIMASGCDNRLKGNIQFLSRKNFPSTAGLECI</sequence>
<dbReference type="GO" id="GO:0005829">
    <property type="term" value="C:cytosol"/>
    <property type="evidence" value="ECO:0007669"/>
    <property type="project" value="TreeGrafter"/>
</dbReference>
<name>B9M0F3_GEODF</name>
<accession>B9M0F3</accession>
<dbReference type="Proteomes" id="UP000007721">
    <property type="component" value="Chromosome"/>
</dbReference>